<dbReference type="GO" id="GO:0015188">
    <property type="term" value="F:L-isoleucine transmembrane transporter activity"/>
    <property type="evidence" value="ECO:0007669"/>
    <property type="project" value="TreeGrafter"/>
</dbReference>
<evidence type="ECO:0000256" key="2">
    <source>
        <dbReference type="ARBA" id="ARBA00022741"/>
    </source>
</evidence>
<dbReference type="PANTHER" id="PTHR45772">
    <property type="entry name" value="CONSERVED COMPONENT OF ABC TRANSPORTER FOR NATURAL AMINO ACIDS-RELATED"/>
    <property type="match status" value="1"/>
</dbReference>
<protein>
    <submittedName>
        <fullName evidence="6">ABC transporter ATP-binding protein</fullName>
    </submittedName>
</protein>
<dbReference type="InterPro" id="IPR027417">
    <property type="entry name" value="P-loop_NTPase"/>
</dbReference>
<dbReference type="GO" id="GO:1903805">
    <property type="term" value="P:L-valine import across plasma membrane"/>
    <property type="evidence" value="ECO:0007669"/>
    <property type="project" value="TreeGrafter"/>
</dbReference>
<evidence type="ECO:0000256" key="3">
    <source>
        <dbReference type="ARBA" id="ARBA00022840"/>
    </source>
</evidence>
<feature type="domain" description="ABC transporter" evidence="5">
    <location>
        <begin position="5"/>
        <end position="238"/>
    </location>
</feature>
<evidence type="ECO:0000256" key="1">
    <source>
        <dbReference type="ARBA" id="ARBA00022448"/>
    </source>
</evidence>
<evidence type="ECO:0000256" key="4">
    <source>
        <dbReference type="ARBA" id="ARBA00024722"/>
    </source>
</evidence>
<dbReference type="EMBL" id="AP023097">
    <property type="protein sequence ID" value="BCE76592.1"/>
    <property type="molecule type" value="Genomic_DNA"/>
</dbReference>
<dbReference type="PROSITE" id="PS50893">
    <property type="entry name" value="ABC_TRANSPORTER_2"/>
    <property type="match status" value="1"/>
</dbReference>
<dbReference type="InterPro" id="IPR051120">
    <property type="entry name" value="ABC_AA/LPS_Transport"/>
</dbReference>
<dbReference type="OMA" id="VWIEHIV"/>
<dbReference type="AlphaFoldDB" id="A0A810BIQ4"/>
<dbReference type="PANTHER" id="PTHR45772:SF7">
    <property type="entry name" value="AMINO ACID ABC TRANSPORTER ATP-BINDING PROTEIN"/>
    <property type="match status" value="1"/>
</dbReference>
<organism evidence="6">
    <name type="scientific">Bradyrhizobium diazoefficiens</name>
    <dbReference type="NCBI Taxonomy" id="1355477"/>
    <lineage>
        <taxon>Bacteria</taxon>
        <taxon>Pseudomonadati</taxon>
        <taxon>Pseudomonadota</taxon>
        <taxon>Alphaproteobacteria</taxon>
        <taxon>Hyphomicrobiales</taxon>
        <taxon>Nitrobacteraceae</taxon>
        <taxon>Bradyrhizobium</taxon>
    </lineage>
</organism>
<dbReference type="FunFam" id="3.40.50.300:FF:002578">
    <property type="entry name" value="Amino acid ABC transporter ATP-binding protein"/>
    <property type="match status" value="1"/>
</dbReference>
<comment type="function">
    <text evidence="4">Involved in beta-(1--&gt;2)glucan export. Transmembrane domains (TMD) form a pore in the inner membrane and the ATP-binding domain (NBD) is responsible for energy generation.</text>
</comment>
<dbReference type="GO" id="GO:0015808">
    <property type="term" value="P:L-alanine transport"/>
    <property type="evidence" value="ECO:0007669"/>
    <property type="project" value="TreeGrafter"/>
</dbReference>
<dbReference type="InterPro" id="IPR003439">
    <property type="entry name" value="ABC_transporter-like_ATP-bd"/>
</dbReference>
<proteinExistence type="predicted"/>
<evidence type="ECO:0000259" key="5">
    <source>
        <dbReference type="PROSITE" id="PS50893"/>
    </source>
</evidence>
<dbReference type="CDD" id="cd03219">
    <property type="entry name" value="ABC_Mj1267_LivG_branched"/>
    <property type="match status" value="1"/>
</dbReference>
<dbReference type="GO" id="GO:0015192">
    <property type="term" value="F:L-phenylalanine transmembrane transporter activity"/>
    <property type="evidence" value="ECO:0007669"/>
    <property type="project" value="TreeGrafter"/>
</dbReference>
<dbReference type="Pfam" id="PF00005">
    <property type="entry name" value="ABC_tran"/>
    <property type="match status" value="1"/>
</dbReference>
<dbReference type="GO" id="GO:0005886">
    <property type="term" value="C:plasma membrane"/>
    <property type="evidence" value="ECO:0007669"/>
    <property type="project" value="TreeGrafter"/>
</dbReference>
<accession>A0A810BIQ4</accession>
<dbReference type="GO" id="GO:1903806">
    <property type="term" value="P:L-isoleucine import across plasma membrane"/>
    <property type="evidence" value="ECO:0007669"/>
    <property type="project" value="TreeGrafter"/>
</dbReference>
<gene>
    <name evidence="6" type="ORF">XF8B_67030</name>
</gene>
<dbReference type="SMART" id="SM00382">
    <property type="entry name" value="AAA"/>
    <property type="match status" value="1"/>
</dbReference>
<dbReference type="GeneID" id="46493383"/>
<evidence type="ECO:0000313" key="6">
    <source>
        <dbReference type="EMBL" id="BCE76592.1"/>
    </source>
</evidence>
<name>A0A810BIQ4_9BRAD</name>
<dbReference type="GO" id="GO:0005304">
    <property type="term" value="F:L-valine transmembrane transporter activity"/>
    <property type="evidence" value="ECO:0007669"/>
    <property type="project" value="TreeGrafter"/>
</dbReference>
<keyword evidence="1" id="KW-0813">Transport</keyword>
<sequence>MTALLELRDVSKRYRDMVVIPGLTLQVRAGEFVGVIGPNGAGKTTLFGLISGNLRCDSGTVLFDGEDVSALGADARCRAGIGRTFQIPQPFQGMTVFENALVAATFGAALHGKQAEQKAREALHRCGIEHLGDTAAGRLTLLQRKRLELSRALATEPRLLLLDEVAGGLTDAEVGELLELVTSIHRAGVTVIWIEHLVHALVSSADRLLVLSEGRLLGDGVPSAVMSSREVRDVYLGSDLDEQGSHATH</sequence>
<dbReference type="GO" id="GO:0005524">
    <property type="term" value="F:ATP binding"/>
    <property type="evidence" value="ECO:0007669"/>
    <property type="project" value="UniProtKB-KW"/>
</dbReference>
<dbReference type="GO" id="GO:0042941">
    <property type="term" value="P:D-alanine transmembrane transport"/>
    <property type="evidence" value="ECO:0007669"/>
    <property type="project" value="TreeGrafter"/>
</dbReference>
<dbReference type="Gene3D" id="3.40.50.300">
    <property type="entry name" value="P-loop containing nucleotide triphosphate hydrolases"/>
    <property type="match status" value="1"/>
</dbReference>
<dbReference type="RefSeq" id="WP_011089146.1">
    <property type="nucleotide sequence ID" value="NZ_CP032617.1"/>
</dbReference>
<dbReference type="SUPFAM" id="SSF52540">
    <property type="entry name" value="P-loop containing nucleoside triphosphate hydrolases"/>
    <property type="match status" value="1"/>
</dbReference>
<keyword evidence="2" id="KW-0547">Nucleotide-binding</keyword>
<dbReference type="InterPro" id="IPR003593">
    <property type="entry name" value="AAA+_ATPase"/>
</dbReference>
<keyword evidence="3 6" id="KW-0067">ATP-binding</keyword>
<reference evidence="6" key="1">
    <citation type="submission" date="2020-05" db="EMBL/GenBank/DDBJ databases">
        <title>Complete genome sequence of Bradyrhizobium diazoefficiens XF8 isolated from soybean nodule.</title>
        <authorList>
            <person name="Noda R."/>
            <person name="Kakizaki K."/>
            <person name="Minamisawa K."/>
        </authorList>
    </citation>
    <scope>NUCLEOTIDE SEQUENCE</scope>
    <source>
        <strain evidence="6">XF8</strain>
    </source>
</reference>
<dbReference type="GO" id="GO:0016887">
    <property type="term" value="F:ATP hydrolysis activity"/>
    <property type="evidence" value="ECO:0007669"/>
    <property type="project" value="InterPro"/>
</dbReference>